<feature type="signal peptide" evidence="2">
    <location>
        <begin position="1"/>
        <end position="18"/>
    </location>
</feature>
<sequence>MYAVILLLFLGGLNFAKGEDETTTGAQVESTSTAVPTETAITSESTTTSHVESSTASSPETSTGSSETTSGIETTSTALNPDHFTTSAAHQSSLHIMSTLETATHSVATSATSSSHSMSPSTSHSEVTPTSTENATQSSEVTPTSTENATQSSEVSDASATSAPTTATTEQITTSTLPNAITQNGRNVSVNQSVSEIFPISNVNISNGYTLKLTVEEGGFDVFISFCNATHANAETNATEPISIMTIGNSSNGDQTYLSPTNLTWIYNQTKCEHFPPEVDSGESHSRRRKRDEESEDSELLTMYVILYGMDGANTGTISGQTGADPPSTTTATVKATTTSPSGAPYDLSDMKAVVIGVLFSIAVSMQ</sequence>
<keyword evidence="2" id="KW-0732">Signal</keyword>
<feature type="compositionally biased region" description="Basic and acidic residues" evidence="1">
    <location>
        <begin position="274"/>
        <end position="285"/>
    </location>
</feature>
<organism evidence="3 4">
    <name type="scientific">Plectus sambesii</name>
    <dbReference type="NCBI Taxonomy" id="2011161"/>
    <lineage>
        <taxon>Eukaryota</taxon>
        <taxon>Metazoa</taxon>
        <taxon>Ecdysozoa</taxon>
        <taxon>Nematoda</taxon>
        <taxon>Chromadorea</taxon>
        <taxon>Plectida</taxon>
        <taxon>Plectina</taxon>
        <taxon>Plectoidea</taxon>
        <taxon>Plectidae</taxon>
        <taxon>Plectus</taxon>
    </lineage>
</organism>
<feature type="compositionally biased region" description="Low complexity" evidence="1">
    <location>
        <begin position="156"/>
        <end position="176"/>
    </location>
</feature>
<name>A0A914USM3_9BILA</name>
<dbReference type="WBParaSite" id="PSAMB.scaffold1227size34088.g11788.t1">
    <property type="protein sequence ID" value="PSAMB.scaffold1227size34088.g11788.t1"/>
    <property type="gene ID" value="PSAMB.scaffold1227size34088.g11788"/>
</dbReference>
<feature type="region of interest" description="Disordered" evidence="1">
    <location>
        <begin position="22"/>
        <end position="83"/>
    </location>
</feature>
<dbReference type="AlphaFoldDB" id="A0A914USM3"/>
<evidence type="ECO:0000313" key="3">
    <source>
        <dbReference type="Proteomes" id="UP000887566"/>
    </source>
</evidence>
<proteinExistence type="predicted"/>
<feature type="region of interest" description="Disordered" evidence="1">
    <location>
        <begin position="105"/>
        <end position="179"/>
    </location>
</feature>
<feature type="compositionally biased region" description="Polar residues" evidence="1">
    <location>
        <begin position="23"/>
        <end position="36"/>
    </location>
</feature>
<feature type="compositionally biased region" description="Low complexity" evidence="1">
    <location>
        <begin position="105"/>
        <end position="125"/>
    </location>
</feature>
<evidence type="ECO:0000313" key="4">
    <source>
        <dbReference type="WBParaSite" id="PSAMB.scaffold1227size34088.g11788.t1"/>
    </source>
</evidence>
<feature type="region of interest" description="Disordered" evidence="1">
    <location>
        <begin position="317"/>
        <end position="343"/>
    </location>
</feature>
<evidence type="ECO:0000256" key="1">
    <source>
        <dbReference type="SAM" id="MobiDB-lite"/>
    </source>
</evidence>
<protein>
    <submittedName>
        <fullName evidence="4">Uncharacterized protein</fullName>
    </submittedName>
</protein>
<dbReference type="Proteomes" id="UP000887566">
    <property type="component" value="Unplaced"/>
</dbReference>
<accession>A0A914USM3</accession>
<evidence type="ECO:0000256" key="2">
    <source>
        <dbReference type="SAM" id="SignalP"/>
    </source>
</evidence>
<feature type="compositionally biased region" description="Low complexity" evidence="1">
    <location>
        <begin position="37"/>
        <end position="77"/>
    </location>
</feature>
<feature type="compositionally biased region" description="Polar residues" evidence="1">
    <location>
        <begin position="126"/>
        <end position="155"/>
    </location>
</feature>
<keyword evidence="3" id="KW-1185">Reference proteome</keyword>
<feature type="region of interest" description="Disordered" evidence="1">
    <location>
        <begin position="274"/>
        <end position="296"/>
    </location>
</feature>
<reference evidence="4" key="1">
    <citation type="submission" date="2022-11" db="UniProtKB">
        <authorList>
            <consortium name="WormBaseParasite"/>
        </authorList>
    </citation>
    <scope>IDENTIFICATION</scope>
</reference>
<feature type="compositionally biased region" description="Low complexity" evidence="1">
    <location>
        <begin position="326"/>
        <end position="342"/>
    </location>
</feature>
<feature type="chain" id="PRO_5037342061" evidence="2">
    <location>
        <begin position="19"/>
        <end position="367"/>
    </location>
</feature>